<keyword evidence="1" id="KW-0175">Coiled coil</keyword>
<dbReference type="EMBL" id="CP144753">
    <property type="protein sequence ID" value="WVZ92093.1"/>
    <property type="molecule type" value="Genomic_DNA"/>
</dbReference>
<dbReference type="Proteomes" id="UP001341281">
    <property type="component" value="Chromosome 09"/>
</dbReference>
<evidence type="ECO:0000256" key="2">
    <source>
        <dbReference type="SAM" id="MobiDB-lite"/>
    </source>
</evidence>
<keyword evidence="4" id="KW-1185">Reference proteome</keyword>
<name>A0AAQ3UIS0_PASNO</name>
<feature type="coiled-coil region" evidence="1">
    <location>
        <begin position="211"/>
        <end position="238"/>
    </location>
</feature>
<reference evidence="3 4" key="1">
    <citation type="submission" date="2024-02" db="EMBL/GenBank/DDBJ databases">
        <title>High-quality chromosome-scale genome assembly of Pensacola bahiagrass (Paspalum notatum Flugge var. saurae).</title>
        <authorList>
            <person name="Vega J.M."/>
            <person name="Podio M."/>
            <person name="Orjuela J."/>
            <person name="Siena L.A."/>
            <person name="Pessino S.C."/>
            <person name="Combes M.C."/>
            <person name="Mariac C."/>
            <person name="Albertini E."/>
            <person name="Pupilli F."/>
            <person name="Ortiz J.P.A."/>
            <person name="Leblanc O."/>
        </authorList>
    </citation>
    <scope>NUCLEOTIDE SEQUENCE [LARGE SCALE GENOMIC DNA]</scope>
    <source>
        <strain evidence="3">R1</strain>
        <tissue evidence="3">Leaf</tissue>
    </source>
</reference>
<accession>A0AAQ3UIS0</accession>
<evidence type="ECO:0000256" key="1">
    <source>
        <dbReference type="SAM" id="Coils"/>
    </source>
</evidence>
<organism evidence="3 4">
    <name type="scientific">Paspalum notatum var. saurae</name>
    <dbReference type="NCBI Taxonomy" id="547442"/>
    <lineage>
        <taxon>Eukaryota</taxon>
        <taxon>Viridiplantae</taxon>
        <taxon>Streptophyta</taxon>
        <taxon>Embryophyta</taxon>
        <taxon>Tracheophyta</taxon>
        <taxon>Spermatophyta</taxon>
        <taxon>Magnoliopsida</taxon>
        <taxon>Liliopsida</taxon>
        <taxon>Poales</taxon>
        <taxon>Poaceae</taxon>
        <taxon>PACMAD clade</taxon>
        <taxon>Panicoideae</taxon>
        <taxon>Andropogonodae</taxon>
        <taxon>Paspaleae</taxon>
        <taxon>Paspalinae</taxon>
        <taxon>Paspalum</taxon>
    </lineage>
</organism>
<feature type="region of interest" description="Disordered" evidence="2">
    <location>
        <begin position="108"/>
        <end position="132"/>
    </location>
</feature>
<feature type="compositionally biased region" description="Polar residues" evidence="2">
    <location>
        <begin position="112"/>
        <end position="123"/>
    </location>
</feature>
<protein>
    <submittedName>
        <fullName evidence="3">Uncharacterized protein</fullName>
    </submittedName>
</protein>
<proteinExistence type="predicted"/>
<evidence type="ECO:0000313" key="4">
    <source>
        <dbReference type="Proteomes" id="UP001341281"/>
    </source>
</evidence>
<sequence>MTDWTEVPIEERHLGGMVDLLKEVLLHLGVRPKKLQYRALGREDWDPVRVYLEIGEEPRAGVDLHFRTVRCAEAAPSVYQAIQKVTMTALKKISRDYRAHLEDSPYRFLPQNPLTTQSSQATQEMEEAPEREEDPCLLVTARYLLEQDSYLQSLENDYSRLDWHFKNTVQLSKKQEADNKLLTRDRGMLLKELMEFQEVMKQKIQQERYMRLTMQARMDRTEKQAKEMEATNTRMGQAAVDRRESTLLAAPEENRRLKRKIAYLEQNNAHNAVNLTNLLRMSVYLQEKEERMLAAWRASDARRKKELREMRSQLPPEQRSKIRRENFGVPRTHLRVRASFRDGWKRNQLTPEMATALEVSDYLFYPESAGIRKKIVDFDHDERILEEPDSDAGEMQVFLPQ</sequence>
<gene>
    <name evidence="3" type="ORF">U9M48_038183</name>
</gene>
<dbReference type="AlphaFoldDB" id="A0AAQ3UIS0"/>
<evidence type="ECO:0000313" key="3">
    <source>
        <dbReference type="EMBL" id="WVZ92093.1"/>
    </source>
</evidence>